<dbReference type="PROSITE" id="PS51257">
    <property type="entry name" value="PROKAR_LIPOPROTEIN"/>
    <property type="match status" value="1"/>
</dbReference>
<dbReference type="Gene3D" id="2.60.120.560">
    <property type="entry name" value="Exo-inulinase, domain 1"/>
    <property type="match status" value="4"/>
</dbReference>
<feature type="region of interest" description="Disordered" evidence="4">
    <location>
        <begin position="1255"/>
        <end position="1274"/>
    </location>
</feature>
<dbReference type="InterPro" id="IPR013189">
    <property type="entry name" value="Glyco_hydro_32_C"/>
</dbReference>
<protein>
    <submittedName>
        <fullName evidence="7">DUF1080 domain-containing protein</fullName>
    </submittedName>
</protein>
<feature type="region of interest" description="Disordered" evidence="4">
    <location>
        <begin position="30"/>
        <end position="49"/>
    </location>
</feature>
<dbReference type="CDD" id="cd00161">
    <property type="entry name" value="beta-trefoil_Ricin-like"/>
    <property type="match status" value="1"/>
</dbReference>
<comment type="similarity">
    <text evidence="1">Belongs to the glycosyl hydrolase 32 family.</text>
</comment>
<evidence type="ECO:0000256" key="4">
    <source>
        <dbReference type="SAM" id="MobiDB-lite"/>
    </source>
</evidence>
<dbReference type="Pfam" id="PF06439">
    <property type="entry name" value="3keto-disac_hyd"/>
    <property type="match status" value="2"/>
</dbReference>
<dbReference type="InterPro" id="IPR013148">
    <property type="entry name" value="Glyco_hydro_32_N"/>
</dbReference>
<dbReference type="Proteomes" id="UP000460318">
    <property type="component" value="Unassembled WGS sequence"/>
</dbReference>
<dbReference type="Pfam" id="PF00652">
    <property type="entry name" value="Ricin_B_lectin"/>
    <property type="match status" value="1"/>
</dbReference>
<dbReference type="AlphaFoldDB" id="A0A7X3ILF9"/>
<feature type="chain" id="PRO_5038765995" evidence="5">
    <location>
        <begin position="21"/>
        <end position="1274"/>
    </location>
</feature>
<evidence type="ECO:0000259" key="6">
    <source>
        <dbReference type="SMART" id="SM00458"/>
    </source>
</evidence>
<dbReference type="InterPro" id="IPR023296">
    <property type="entry name" value="Glyco_hydro_beta-prop_sf"/>
</dbReference>
<dbReference type="Gene3D" id="2.80.10.50">
    <property type="match status" value="2"/>
</dbReference>
<dbReference type="GO" id="GO:0005987">
    <property type="term" value="P:sucrose catabolic process"/>
    <property type="evidence" value="ECO:0007669"/>
    <property type="project" value="TreeGrafter"/>
</dbReference>
<feature type="compositionally biased region" description="Low complexity" evidence="4">
    <location>
        <begin position="31"/>
        <end position="43"/>
    </location>
</feature>
<keyword evidence="3" id="KW-0326">Glycosidase</keyword>
<dbReference type="InterPro" id="IPR000772">
    <property type="entry name" value="Ricin_B_lectin"/>
</dbReference>
<dbReference type="GO" id="GO:0005737">
    <property type="term" value="C:cytoplasm"/>
    <property type="evidence" value="ECO:0007669"/>
    <property type="project" value="TreeGrafter"/>
</dbReference>
<dbReference type="InterPro" id="IPR008964">
    <property type="entry name" value="Invasin/intimin_cell_adhesion"/>
</dbReference>
<dbReference type="SUPFAM" id="SSF49373">
    <property type="entry name" value="Invasin/intimin cell-adhesion fragments"/>
    <property type="match status" value="1"/>
</dbReference>
<reference evidence="7 8" key="1">
    <citation type="submission" date="2019-12" db="EMBL/GenBank/DDBJ databases">
        <title>Paenibacillus sp. nov., an endophytic bacterium isolated from the stem of Dendrobium.</title>
        <authorList>
            <person name="Zhao R."/>
        </authorList>
    </citation>
    <scope>NUCLEOTIDE SEQUENCE [LARGE SCALE GENOMIC DNA]</scope>
    <source>
        <strain evidence="7 8">HJL G12</strain>
    </source>
</reference>
<feature type="domain" description="Ricin B lectin" evidence="6">
    <location>
        <begin position="1140"/>
        <end position="1264"/>
    </location>
</feature>
<name>A0A7X3ILF9_9BACL</name>
<feature type="signal peptide" evidence="5">
    <location>
        <begin position="1"/>
        <end position="20"/>
    </location>
</feature>
<keyword evidence="5" id="KW-0732">Signal</keyword>
<keyword evidence="2" id="KW-0378">Hydrolase</keyword>
<evidence type="ECO:0000313" key="7">
    <source>
        <dbReference type="EMBL" id="MWV45673.1"/>
    </source>
</evidence>
<dbReference type="InterPro" id="IPR010496">
    <property type="entry name" value="AL/BT2_dom"/>
</dbReference>
<dbReference type="InterPro" id="IPR013320">
    <property type="entry name" value="ConA-like_dom_sf"/>
</dbReference>
<dbReference type="Pfam" id="PF08244">
    <property type="entry name" value="Glyco_hydro_32C"/>
    <property type="match status" value="1"/>
</dbReference>
<dbReference type="EMBL" id="WUBI01000003">
    <property type="protein sequence ID" value="MWV45673.1"/>
    <property type="molecule type" value="Genomic_DNA"/>
</dbReference>
<dbReference type="InterPro" id="IPR035992">
    <property type="entry name" value="Ricin_B-like_lectins"/>
</dbReference>
<dbReference type="CDD" id="cd18622">
    <property type="entry name" value="GH32_Inu-like"/>
    <property type="match status" value="1"/>
</dbReference>
<dbReference type="SUPFAM" id="SSF75005">
    <property type="entry name" value="Arabinanase/levansucrase/invertase"/>
    <property type="match status" value="1"/>
</dbReference>
<sequence length="1274" mass="138768">MKTRKGILCLCLSSILACSAAISFNADSGQSWASPAPSTSPASGEQKEADAVIESAIHSNLSGWQIQGKGHMENSNEGLLLTSDSKENVMAMSETKADDFIYEADVMVKSEGNPDATLLFRASENGWSSYMLQIAPGAGIIRLKDADGGDGKLKVERQVKLNPGEIYHLKVKAEGANLQVYWGSSYQPLMEVKDSSHMTGYLGLHVWDGAALFQNIQVSSMNGNLNDVLASQGNWQPDLKGLKGSGTGGKTALQTRRNQSADVIYEGNVILGEQSSAGLLFRANEQGTKGYEAVLISEGNRARARLQKADGTVLDTSGITYPGTTATKHHLEIRAIGQRIQVFVDGYSPAAIDVKDGNIASGFHGLVVNKGTAYFQDVYSTPSEGYYTEKYRPSYHYSPIRGSASDPNGLVYFDGEYHLFHQDGGQWAHAVSKDLVHFKSLPIALPWNDLGHVWSGSAVADTTNASGLFGSSGGKGLIAYYTSYNPDLPGGNQKIGLAYSTDHGRTWQYAKDRPIVIDNPGKNGEDPGGWDFRDPKVVRDEANGRWVMVVSGGDHIRFFTSSNLLDWTLTDNFGYGDYVRGGVWECPDLFQLPVSGTGQRKWVLMISTGANPKTQGSDAEYFIGELTPEGKFINDNPVGQVLRTDWGKEFYASMSFSDMPDGRRVMLAWMTNWDYPFSFPTTGWKGQLTIPREVSLKMTDAGVRMVQTPIRELASLRSQMLQVASREVTPSSENILKGIVSGAYEIQAELELPQGGAASEFGFLLRQGGDQKTVVGYKPGNRQIFVDRSDSGTTDFSSQFTTRHEASLEPENKRIKLRIFVDESSVEVFGNDGKVVFSDVIFPDAARRGMSFYAKEGKVKIVSLQVYSLGNIWREGQEPSAGIVMDQDLLELSKGQTEELYASYAQGSGNGLSPIKWKSSRPDIVSITSSDQVHAVLKAGQAGEAVITASAPNGKVSASTAVKVTSGTFDTNLTGWKPDLSASKWVVTEHGIRGSYPSDANYMAKEHAGDFTYEADMRLGEAGSAGSILFRASEDGRSGYYFNLDPTLKAIRLFYKVDGRFEDRQVLAKVPRFIEAGKTYHVKIQASGPHIQVDLDGEKVVDVKDGTFAEGSFGLNVFGGQAYYQHVHVSHMSDAALVATRLVNAGSDLALHVEQSQNGERVTVRVPDGSSKQQWVLVPTGDGSFSIRTKEGKTLDLDTGQNRIQLYDYLGFNNQRWKIVNNEDGTVTIISVHSGKALEVSADDTQLQLGEIKPGERRQSWSLSPHTAMETAGI</sequence>
<dbReference type="SUPFAM" id="SSF50370">
    <property type="entry name" value="Ricin B-like lectins"/>
    <property type="match status" value="1"/>
</dbReference>
<comment type="caution">
    <text evidence="7">The sequence shown here is derived from an EMBL/GenBank/DDBJ whole genome shotgun (WGS) entry which is preliminary data.</text>
</comment>
<dbReference type="PANTHER" id="PTHR42800:SF1">
    <property type="entry name" value="EXOINULINASE INUD (AFU_ORTHOLOGUE AFUA_5G00480)"/>
    <property type="match status" value="1"/>
</dbReference>
<dbReference type="Pfam" id="PF00251">
    <property type="entry name" value="Glyco_hydro_32N"/>
    <property type="match status" value="1"/>
</dbReference>
<dbReference type="PROSITE" id="PS50231">
    <property type="entry name" value="RICIN_B_LECTIN"/>
    <property type="match status" value="1"/>
</dbReference>
<dbReference type="SMART" id="SM00640">
    <property type="entry name" value="Glyco_32"/>
    <property type="match status" value="1"/>
</dbReference>
<evidence type="ECO:0000256" key="5">
    <source>
        <dbReference type="SAM" id="SignalP"/>
    </source>
</evidence>
<dbReference type="PANTHER" id="PTHR42800">
    <property type="entry name" value="EXOINULINASE INUD (AFU_ORTHOLOGUE AFUA_5G00480)"/>
    <property type="match status" value="1"/>
</dbReference>
<dbReference type="RefSeq" id="WP_160499278.1">
    <property type="nucleotide sequence ID" value="NZ_WUBI01000003.1"/>
</dbReference>
<dbReference type="Gene3D" id="2.115.10.20">
    <property type="entry name" value="Glycosyl hydrolase domain, family 43"/>
    <property type="match status" value="1"/>
</dbReference>
<evidence type="ECO:0000256" key="3">
    <source>
        <dbReference type="ARBA" id="ARBA00023295"/>
    </source>
</evidence>
<accession>A0A7X3ILF9</accession>
<dbReference type="GO" id="GO:0004575">
    <property type="term" value="F:sucrose alpha-glucosidase activity"/>
    <property type="evidence" value="ECO:0007669"/>
    <property type="project" value="TreeGrafter"/>
</dbReference>
<dbReference type="SMART" id="SM00458">
    <property type="entry name" value="RICIN"/>
    <property type="match status" value="1"/>
</dbReference>
<organism evidence="7 8">
    <name type="scientific">Paenibacillus dendrobii</name>
    <dbReference type="NCBI Taxonomy" id="2691084"/>
    <lineage>
        <taxon>Bacteria</taxon>
        <taxon>Bacillati</taxon>
        <taxon>Bacillota</taxon>
        <taxon>Bacilli</taxon>
        <taxon>Bacillales</taxon>
        <taxon>Paenibacillaceae</taxon>
        <taxon>Paenibacillus</taxon>
    </lineage>
</organism>
<keyword evidence="8" id="KW-1185">Reference proteome</keyword>
<gene>
    <name evidence="7" type="ORF">GRF59_18835</name>
</gene>
<evidence type="ECO:0000313" key="8">
    <source>
        <dbReference type="Proteomes" id="UP000460318"/>
    </source>
</evidence>
<evidence type="ECO:0000256" key="1">
    <source>
        <dbReference type="ARBA" id="ARBA00009902"/>
    </source>
</evidence>
<proteinExistence type="inferred from homology"/>
<dbReference type="Gene3D" id="2.60.40.1080">
    <property type="match status" value="1"/>
</dbReference>
<evidence type="ECO:0000256" key="2">
    <source>
        <dbReference type="ARBA" id="ARBA00022801"/>
    </source>
</evidence>
<dbReference type="SUPFAM" id="SSF49899">
    <property type="entry name" value="Concanavalin A-like lectins/glucanases"/>
    <property type="match status" value="2"/>
</dbReference>
<dbReference type="InterPro" id="IPR001362">
    <property type="entry name" value="Glyco_hydro_32"/>
</dbReference>